<feature type="domain" description="IPT/TIG" evidence="2">
    <location>
        <begin position="1357"/>
        <end position="1441"/>
    </location>
</feature>
<feature type="domain" description="IPT/TIG" evidence="2">
    <location>
        <begin position="3714"/>
        <end position="3798"/>
    </location>
</feature>
<dbReference type="CDD" id="cd00603">
    <property type="entry name" value="IPT_PCSR"/>
    <property type="match status" value="7"/>
</dbReference>
<reference evidence="3" key="1">
    <citation type="submission" date="2009-08" db="EMBL/GenBank/DDBJ databases">
        <title>Annotation of Salpingoeca rosetta.</title>
        <authorList>
            <consortium name="The Broad Institute Genome Sequencing Platform"/>
            <person name="Russ C."/>
            <person name="Cuomo C."/>
            <person name="Burger G."/>
            <person name="Gray M.W."/>
            <person name="Holland P.W.H."/>
            <person name="King N."/>
            <person name="Lang F.B.F."/>
            <person name="Roger A.J."/>
            <person name="Ruiz-Trillo I."/>
            <person name="Young S.K."/>
            <person name="Zeng Q."/>
            <person name="Gargeya S."/>
            <person name="Alvarado L."/>
            <person name="Berlin A."/>
            <person name="Chapman S.B."/>
            <person name="Chen Z."/>
            <person name="Freedman E."/>
            <person name="Gellesch M."/>
            <person name="Goldberg J."/>
            <person name="Griggs A."/>
            <person name="Gujja S."/>
            <person name="Heilman E."/>
            <person name="Heiman D."/>
            <person name="Howarth C."/>
            <person name="Mehta T."/>
            <person name="Neiman D."/>
            <person name="Pearson M."/>
            <person name="Roberts A."/>
            <person name="Saif S."/>
            <person name="Shea T."/>
            <person name="Shenoy N."/>
            <person name="Sisk P."/>
            <person name="Stolte C."/>
            <person name="Sykes S."/>
            <person name="White J."/>
            <person name="Yandava C."/>
            <person name="Haas B."/>
            <person name="Nusbaum C."/>
            <person name="Birren B."/>
        </authorList>
    </citation>
    <scope>NUCLEOTIDE SEQUENCE</scope>
    <source>
        <strain evidence="3">ATCC 50818</strain>
    </source>
</reference>
<dbReference type="PANTHER" id="PTHR22625">
    <property type="entry name" value="PLEXIN"/>
    <property type="match status" value="1"/>
</dbReference>
<evidence type="ECO:0000256" key="1">
    <source>
        <dbReference type="SAM" id="SignalP"/>
    </source>
</evidence>
<feature type="domain" description="IPT/TIG" evidence="2">
    <location>
        <begin position="3017"/>
        <end position="3100"/>
    </location>
</feature>
<dbReference type="GO" id="GO:0017154">
    <property type="term" value="F:semaphorin receptor activity"/>
    <property type="evidence" value="ECO:0007669"/>
    <property type="project" value="InterPro"/>
</dbReference>
<feature type="domain" description="IPT/TIG" evidence="2">
    <location>
        <begin position="4763"/>
        <end position="4847"/>
    </location>
</feature>
<protein>
    <recommendedName>
        <fullName evidence="2">IPT/TIG domain-containing protein</fullName>
    </recommendedName>
</protein>
<feature type="domain" description="IPT/TIG" evidence="2">
    <location>
        <begin position="3102"/>
        <end position="3190"/>
    </location>
</feature>
<feature type="domain" description="IPT/TIG" evidence="2">
    <location>
        <begin position="3540"/>
        <end position="3627"/>
    </location>
</feature>
<feature type="domain" description="IPT/TIG" evidence="2">
    <location>
        <begin position="3800"/>
        <end position="3886"/>
    </location>
</feature>
<feature type="domain" description="IPT/TIG" evidence="2">
    <location>
        <begin position="296"/>
        <end position="382"/>
    </location>
</feature>
<feature type="domain" description="IPT/TIG" evidence="2">
    <location>
        <begin position="4235"/>
        <end position="4320"/>
    </location>
</feature>
<keyword evidence="4" id="KW-1185">Reference proteome</keyword>
<dbReference type="Gene3D" id="2.60.40.10">
    <property type="entry name" value="Immunoglobulins"/>
    <property type="match status" value="70"/>
</dbReference>
<feature type="domain" description="IPT/TIG" evidence="2">
    <location>
        <begin position="2058"/>
        <end position="2144"/>
    </location>
</feature>
<dbReference type="InParanoid" id="F2UMQ1"/>
<feature type="domain" description="IPT/TIG" evidence="2">
    <location>
        <begin position="3975"/>
        <end position="4059"/>
    </location>
</feature>
<feature type="domain" description="IPT/TIG" evidence="2">
    <location>
        <begin position="210"/>
        <end position="294"/>
    </location>
</feature>
<feature type="non-terminal residue" evidence="3">
    <location>
        <position position="6350"/>
    </location>
</feature>
<feature type="domain" description="IPT/TIG" evidence="2">
    <location>
        <begin position="1008"/>
        <end position="1094"/>
    </location>
</feature>
<organism evidence="3 4">
    <name type="scientific">Salpingoeca rosetta (strain ATCC 50818 / BSB-021)</name>
    <dbReference type="NCBI Taxonomy" id="946362"/>
    <lineage>
        <taxon>Eukaryota</taxon>
        <taxon>Choanoflagellata</taxon>
        <taxon>Craspedida</taxon>
        <taxon>Salpingoecidae</taxon>
        <taxon>Salpingoeca</taxon>
    </lineage>
</organism>
<dbReference type="GeneID" id="16070274"/>
<dbReference type="InterPro" id="IPR013783">
    <property type="entry name" value="Ig-like_fold"/>
</dbReference>
<feature type="domain" description="IPT/TIG" evidence="2">
    <location>
        <begin position="3629"/>
        <end position="3712"/>
    </location>
</feature>
<feature type="domain" description="IPT/TIG" evidence="2">
    <location>
        <begin position="3192"/>
        <end position="3276"/>
    </location>
</feature>
<feature type="domain" description="IPT/TIG" evidence="2">
    <location>
        <begin position="5561"/>
        <end position="5647"/>
    </location>
</feature>
<feature type="domain" description="IPT/TIG" evidence="2">
    <location>
        <begin position="5893"/>
        <end position="5977"/>
    </location>
</feature>
<feature type="domain" description="IPT/TIG" evidence="2">
    <location>
        <begin position="4061"/>
        <end position="4145"/>
    </location>
</feature>
<feature type="domain" description="IPT/TIG" evidence="2">
    <location>
        <begin position="5470"/>
        <end position="5559"/>
    </location>
</feature>
<dbReference type="STRING" id="946362.F2UMQ1"/>
<accession>F2UMQ1</accession>
<evidence type="ECO:0000313" key="3">
    <source>
        <dbReference type="EMBL" id="EGD78400.1"/>
    </source>
</evidence>
<feature type="domain" description="IPT/TIG" evidence="2">
    <location>
        <begin position="5381"/>
        <end position="5468"/>
    </location>
</feature>
<feature type="domain" description="IPT/TIG" evidence="2">
    <location>
        <begin position="2501"/>
        <end position="2584"/>
    </location>
</feature>
<feature type="domain" description="IPT/TIG" evidence="2">
    <location>
        <begin position="4496"/>
        <end position="4581"/>
    </location>
</feature>
<feature type="domain" description="IPT/TIG" evidence="2">
    <location>
        <begin position="2146"/>
        <end position="2232"/>
    </location>
</feature>
<feature type="domain" description="IPT/TIG" evidence="2">
    <location>
        <begin position="4849"/>
        <end position="4935"/>
    </location>
</feature>
<gene>
    <name evidence="3" type="ORF">PTSG_12890</name>
</gene>
<feature type="domain" description="IPT/TIG" evidence="2">
    <location>
        <begin position="1617"/>
        <end position="1703"/>
    </location>
</feature>
<feature type="domain" description="IPT/TIG" evidence="2">
    <location>
        <begin position="828"/>
        <end position="915"/>
    </location>
</feature>
<name>F2UMQ1_SALR5</name>
<feature type="domain" description="IPT/TIG" evidence="2">
    <location>
        <begin position="2323"/>
        <end position="2411"/>
    </location>
</feature>
<dbReference type="PANTHER" id="PTHR22625:SF70">
    <property type="entry name" value="PLEXIN A, ISOFORM A"/>
    <property type="match status" value="1"/>
</dbReference>
<dbReference type="InterPro" id="IPR006626">
    <property type="entry name" value="PbH1"/>
</dbReference>
<feature type="domain" description="IPT/TIG" evidence="2">
    <location>
        <begin position="1531"/>
        <end position="1615"/>
    </location>
</feature>
<dbReference type="KEGG" id="sre:PTSG_12890"/>
<dbReference type="SMART" id="SM00710">
    <property type="entry name" value="PbH1"/>
    <property type="match status" value="12"/>
</dbReference>
<feature type="domain" description="IPT/TIG" evidence="2">
    <location>
        <begin position="3365"/>
        <end position="3450"/>
    </location>
</feature>
<dbReference type="EMBL" id="GL832982">
    <property type="protein sequence ID" value="EGD78400.1"/>
    <property type="molecule type" value="Genomic_DNA"/>
</dbReference>
<feature type="domain" description="IPT/TIG" evidence="2">
    <location>
        <begin position="4322"/>
        <end position="4408"/>
    </location>
</feature>
<proteinExistence type="predicted"/>
<dbReference type="OMA" id="GEVRCET"/>
<feature type="domain" description="IPT/TIG" evidence="2">
    <location>
        <begin position="1270"/>
        <end position="1355"/>
    </location>
</feature>
<feature type="signal peptide" evidence="1">
    <location>
        <begin position="1"/>
        <end position="29"/>
    </location>
</feature>
<dbReference type="SUPFAM" id="SSF81296">
    <property type="entry name" value="E set domains"/>
    <property type="match status" value="70"/>
</dbReference>
<feature type="domain" description="IPT/TIG" evidence="2">
    <location>
        <begin position="917"/>
        <end position="1006"/>
    </location>
</feature>
<sequence>MSRNIRQRRGARALVASLLLLLLLTLTASSSLAVAQPCMNSDEPASGQAGTRVTIYGSNLLGQVGTAITSVRLAGVPAEIVEGTSQSQVVVIAAEGTAGEGDVVLEANTGATAVSPNAWQYINPGRIDSVGPASGQVGTLVTIRGYELLGGGDSPINVTLGGKQATVVLYNSTHLVARAPARDPGLSHVTIRSNTGAVVTANDAFTYLNQSSIAGVNPNTGQLGTVVTILGTRLFGGGSAVAEVQLAGTSAAILRATDTEIVVVAPDHGPETGDVLVTADTGATTTSTGGFTFAERGAVATVSPTSGQHGTLVTIRGDRLRGSGSAVVNVTLAGRTATVLEENSTTVIVAAGAGAETAVAGDVVLTADTGAEVTRSGVFSYVAAGEITDVTPASGGAGTRVTVLGRDLCGGGSSVVRVLLAGFEADVVSGGCARVEATARDFGMVLSGPVLLISDTGAMVESSGDAWTYLAEGRITSVSPSAGQDGTEVHIRGELLLGGGTSASRVTLAGVAAFVLTSNETDVVVRAFPGTSSGDVVIVGDTGVSVRLTNAWTYSVIESVEPAFGQRGTVVTLSGRALLGGEGDVSRVLLGSVEVSAILRNSSDEVVVVAGDRTVFADAVGHVEIELASGRQVVLRDAWTYRRAGSIASVVPASGHFGTVVRIGGSRLLGHGQSLVGATLAGVAAEVVSASNTDVVLVANASSSARSGNVVLIADTGATVVLEDGTSGLAEWTYVAPGVISEVEPSFGQVDTRVTVRGSGLRGGAASTARVVLAGVEATQVVSDSDSEIVVVAGAIAGGVSRANGSVRVFGSTGAEVSGSGLFSYVARGVISDVEPSSGHGGTLVTIRGERLDGSGGSVARVRLAGVWTSVILRQNSSEVVVAAEASSGAVAGGDVLLESASGATVEAAGRFSYVAPGVVSAVEPGSGSAGTVVTVRGSGLLGGGGAAAAVRLSGVEAQQVLWSNESVVVAVAGAGSNVTGDVEITADTGAVVRGLASSGRGFTYVVAGVIEAVQPSSGRVGTVVTLSGNGLLGGGSAAGQVSLGGVPCEVLTSGALEVVVRVGAGGVGGAVGDAVVVADTGAEVRKAAAWTQVDAGAIDSVTPGSGQAGTLVNVTGRVLLGGGSRIVEVILGGTAASAVVDGDQETFVTVVANRSASAGDGRVVVRADTGAEVSLDAAWNYTDVPTVESTYPSSAAAGSRIMFVISHLIQPGDSLAVVTVAGQSAAFSAINATHVFVTLPSSSAVGDTTVQFTSARGTLLAATVTVSPSPFVSSITPNTGQLGTVVSLAGSDLLGGADDVQAVLFGTTPAVVQSAADTLIVVEAPFSASNTTVDVVIVTGLGAAFVQSDAFAYLRPASVASVIPSSGQVGTIVSIDGSGFNDTASAVERVLLGDTPATLLAASDTSIVFRVTNVSHELLDVTLVTGTGVRHVLASSFRAYSPGVIADVTPSSGREGTEVVVYGTHLRAHSPAVTNVSFGSYPARIVRETDYFVSVVLTQAPATSELVDVSLTTTFGAVTTKRDAFMFVPRGNVTAVSPSSGVGGTRVVIQGSNLLGGGTRIISVTLAGVDATLVHYNNTVIEVVARAGDPGLGDVIISSNTGSVTVLDNAWAYVPVGEIHAVLPAQGQAYARVTVVGLGLFSGAPGLERVRLAGEDVLRIVSASDSKVVVIAPAVPAATTGNVELVSTTGAKVTRTAGFSFVDPANVTAVTPSSGQLGTRVTLAGSDLLCGDSALASVRIGGQETAILYASSEQVIARVNTTLEPGMYQLTVTAASGANYTAAPHQFEVLAQGAIDAVQPAAAQADAFVTIRGRGLFGGAASLATVSLGSPAVTATIVSQSSSVVVVQVPRVPYAAGAAPITLTAASGALVSNATAFELLEPGVITSVAPSSGQEGTLVTIAGERLLAGSDSLDVVYIANTSAVQVLLATDTRVVARAAAGPLVVDDVVLVGAAGGRVVAPDAWHRLAAGQIATVTPTIGQEGTFVNVTGTNLLAHSDGLASASLAGTPADVIAATPQLVQLRARVSSPRTGPVVLQASSGAVVDSRGVANFTSAQAGRIDTVAPAVGRAGTFVTLVGTNLLGHAASLSSCVVAEDALAAIVDANNTRVVVRLPEGPAPGLVNITLQATSGALVHRAHAFEYVGEGAISTVLPASGQKGTRVTIRGTALLGAGDHATSITLAGAVTTRVLSSNDTTIVVEAPAGAAQGLGAVSVEANTGAVVSQEDAFAFIEPGQITLFSPSSGQYGTWVNITGQNLLGGGSTAADVLFGGFSADEVAFASPFMVRARIGQQVPSPGPINVTIVADTGARVTSEGAFTVTSSSTIASVSPALGQRGTRVTISGQNLFGAGPARIAAVHLASVSAVVLNGSSDTQVIVQAQASPVAVANATVTVEAASGALTVAPASWSYIAPGAIASVTPAMGQAGTRVTITGTNLLGGAPALALVSIAGSPAQVVSQSNTRVVVRAGAAAPGLGDVVLEALSGTLVEQTSAFTYTNMSEITSVSPSVGQEGTLVTIRGTRLRGGANRVANVTLAGVLATTLSEDDTTVVVRASFSFSAMSGPVVVMSDSGARTQAPQPFSYLEPPSVVSIAPSTGQEGTRLTITGLRLHNGGSAVVSASLGAFNASVVSSNDTEVVIRAGAGPSTQTAVDIVLQSDTGSITRGATPWTFSPPGSIAIVDPTTGQQGALVRITGTNLCGGGSSIARVRLANVEAEILSQTSCGLLEVRAGAYGAPVTGSIELESDTGALVTKADAWTYVTSGFISSVTPAAGQSGELVSILGSNLFGGASTASQVTFGGVPATIINAGPQSGQPNLGDVVITGTSGVVIRAVDAFTYSTVDRVFPSSGQGGTRVTISGVALLGDNTQLERVELAGISAASIISFNSTQVVCVARAAGVSQAQPGQVVLVATTQEITSTGTADWTYQPPGAIASVNPARGQRGTLITVRGSTLLGYGERLVQVTVANVTATRIINATNSVAVVEAGLRTAGATGNVVLVADTGATITALAAFTYADAPVLAAVSPSSGQLGTHVTVTGQNLLMGSDSLRSVSIANESATILSQNDTHVVVRAPRSSPKTGLVRLVSSEFASVTGLSFTFLEEGVVNTVSPSSGQGGTRVTLTGERMFGGASGIAAVELAGVPVQEIVSSNTTHAVVIASDASAVAPAAVTVIANSGALVTSADPGAWQYLTPGAITSVDPDMGQVGTRITITGQRLLGGGTSIASVRLGTAGARVVSGSSTTVVAVVPSGAAGVRDVHVVANTLATTTLWTGFTFLEEGVIDSLQPSSGRLGTRVTIHGLRLLGGSDALQQILFGTVPATIIDFNTTTVEAFAPAMAAGTSNVTLVSDTGAVVRSVDGAWTQVDAGQILSVEPAAGIPTALVTIRGQDLLGIGTIAQQVTLGGSLAEVQQSNATVVIVRAGVRPAVPDSAVTVVADTGDTVSADSVWTFHPLPNITSVAPANGQQGTRVTITGSDLITGGVRVASVQLAGVTVSEVLSQSPDSLVVIAGPSSTSVSGAATITLTSGASFASSQSFEYLAPADISSVSPGSGTLGTVITVSGSHLLGGGTTVVAARIGDDAAERVLFANDSRVVFKAGNADTPSANRTVLLTADTGAFVSVSSAFSYITPASVLSVSPSSGTQGTRVTISGQRLFSDGSYLTEVLLAGVRAQILNMTEVQVVVACGFANQTSGPVVLVSNTGGRIEQAQFSIIKPPVLLAASPDSGQEGTHVILYGERLRAGGNAITQVTLNGVAATIVDETNVFVRVIAQDGPVGRGPIHLTANTGGVVQSTVAWEYLTKAVIDTVAPSSGQLGTLVTIQGSNLLGGGTEVIRVILAGTDATILSQNNTHIVVRTSRGTGLPTQGDVVVISDELSRVVAEDAFAYIAPGDVDGVMPSQGSFGTRVTIVGTNLLGGGSSVSLVELAGVEAQVESATAGQVVVIAQASNATSVGDVVLHSDTGAVVVQYDAWQYVTPGRILTVTPMSGQGGTYVDIVGTGLLSGSRDAGAVHLSGVAAVVLSANDTHVRARAGEGVPGLGDVVVTSADGAPVVAADAWTYTAAGNISGIAPVSGQEGTHVTIRGVALRGAGALVHRVLLGDSEADVLFENDTLVVVRAGHGAAGVVHVVLESSSGALVSADNAFTYLERGEVAAVSPTSGQLGTLVTITGARLLGGGSSIRTATLSGVSTEVVGATASTVVVRVTSSFASMTTGDVMLVSDTYAVVRGSGLWTGLPDGTIADVAPSAGVVGTLVTVRGANLLGYAAGLDEVTLAGVNATIVSANASVVVVAAGSSLSAVTGGVVLVATSGATVSASGAWSYVAPGQITRVRPASGQVGTRVTIEGTGLRAAASAVATVLLGDLTSTVLTSNDTTVVAVCPDGPASGVPERVKVVGVSGGFTLAESQFTFLEKGVIADVSPEIGQVGTRLVVSGERLLGGGARVTRAEIGGAVAEIESSNATTVVLVAGASSAGAADVVLVADTGATVRLDAGFTYLEEGVIEQISPRGGQEGTLVTIEGERLLGGGAALSRVLLAGQPVLHVMSASDTLVVVRAGAGMPGTGDVIVESTSGSRVTLPGGWMYFVPSSIADVQPSSGQVGTVVDISGSNLLGVANGTAVAQVWLDGTAVSSILIGDRQDLVRVVAARNTSMGVLGSVVVEADSGALASVDGRWTYLLEGVILGVVPAYGQVGTRVTISGARLLGGGNTAVNVTLDGTPASVLSWGPEQVVVRAERNSSAEVGGMVSVVSDTGAIVSGASLFAYRTEGHIDQVEPSTGQAGTIVTITGLRLRGHGVVVDRVLLGGAEAGVLSESDTAVVVRVPDASAGVVDVVIVADTGATTTSTGGFTFAERGVVATVSPTSGQHGTLVTIRGDRLRGSGSAVVNVTLAGRTATVLEENSTTVIVAAGAGAETAVAGDVVLTADTGAEVTRSGVFSYVAAGEITDVTPASGGAGTRVTVLGRDLCGGGSSVVRVLLAGFEADVVSGGCARVEATARDFGMVLSGPVLLISDTGAMVESSGDAWTYLAEGRITSVSPSAGQDGTEVHIRGELLLGGGTSASRVTLAGVAAFVLTSNETDVVVRAFPGTSSGDVVIVGDTGVSVRLTNAWTYSVIESVEPAFGQRGTVVTLSGRALLGGEGDVSRVLLGSVEVSAILRNSSDEVVVVAGDRTVFADAVGHVEIELASGRQVVLRDAWTYRRAGSIASVVPASGHFGTVVRIGGSRLLGHGQSLVGATLAGVAAEVVSASNTDVVLVANASSSARSGNVVLIADTGATVVLEDGTSGLAEWTYVAPGVISEVEPSFGQVDTRVTVRGSGLRGGAASTARVVLAGVEATQVVSDSDSEIVVVAGAIAGGVSRANGSVRVFGSTGAEVSGSGLFSYVARGVISDVEPSSGHGGTLVTIRGERLDGSGGSVARVRLAGVWTSVILRQNSSEVVVAAEASSGAVAGGDVLLESASGATVEAAGRFSYVAPGVVSAVEPGSGSAGTVVTVRGSGLLGGGGAAAAVRLSGVEAQQVLWSNESVVVAVAGAGSNVTGDVEITADTGAVVRGLASSGRGFTYVVAGVIEAVQPSSGRVGTVVTLSGNGLLGGGSAAGQVSLGGVPCEVLTSGALEVVVRVGAGGVGGAVGDAVVVADTGAEVRKAAAWTQVDAGAIDSVTPGRIVEVILGGTAASAVVDGDQETFVTVVANRSASAGDGRVVVRADTGAEVSLDAAWNYTDVPVITDVTPSSGQQGTVVTVSGNNLLGGGSQVVSGSLSGVAVSEVLSSSDTRVVVVASALNTSSTGGVVLSADSGATVTLSQAWTYLEPAVITGVEPSSGLLGTLVTISGTGLLGGGNRTATAWFGATEAESVEASSDSVVVVRVGPSAPSLVQVRLQSDSGAWVRLEDAFQVLPAGVVEAVSPAYGQAGTRVTITGHTLLADGVNLTQVRLAGVEAEIESANATQVVVVAAHASAGVGDVVLVADTLGRVEAAGAWEYRRRGQISSITPTSGHEGTEVLILGQDLLGHGEDLVQVRLGGVVARLLDRNNFFARVVAGRGSPAGPVDVRLTADTGAVVEQADLWTYVAQAVISSVTPLTGQAGTLVTIRGSNLLAGAASVSEVRLAGVSATIVSFNESVVIARAAQPPASAPAGGINVTTSSGAFYGGPAGVVWTYMDAGDINIVMPSRGSFGTRVTIVGTNLLGGGSSVSLVELAGVEAQVESATAGQVVVIAQASNATSVGDVVLHSDTGAVVVQYDAWQYVTPGRILTVTPMSGQGGTYVDIVGTGLLSGSRDAGAVHLSGVAAVVLSANDTHVRARAGEGVPGLGDVVVTSADGAPVVAADAWTYTAAGNISGIAPVSGQEGTHVTIRG</sequence>
<feature type="domain" description="IPT/TIG" evidence="2">
    <location>
        <begin position="6243"/>
        <end position="6327"/>
    </location>
</feature>
<feature type="domain" description="IPT/TIG" evidence="2">
    <location>
        <begin position="4675"/>
        <end position="4761"/>
    </location>
</feature>
<dbReference type="RefSeq" id="XP_004989723.1">
    <property type="nucleotide sequence ID" value="XM_004989666.1"/>
</dbReference>
<dbReference type="InterPro" id="IPR031148">
    <property type="entry name" value="Plexin"/>
</dbReference>
<feature type="domain" description="IPT/TIG" evidence="2">
    <location>
        <begin position="2840"/>
        <end position="2927"/>
    </location>
</feature>
<feature type="domain" description="IPT/TIG" evidence="2">
    <location>
        <begin position="5290"/>
        <end position="5379"/>
    </location>
</feature>
<keyword evidence="1" id="KW-0732">Signal</keyword>
<feature type="domain" description="IPT/TIG" evidence="2">
    <location>
        <begin position="3452"/>
        <end position="3538"/>
    </location>
</feature>
<dbReference type="SMART" id="SM00429">
    <property type="entry name" value="IPT"/>
    <property type="match status" value="45"/>
</dbReference>
<feature type="domain" description="IPT/TIG" evidence="2">
    <location>
        <begin position="4410"/>
        <end position="4494"/>
    </location>
</feature>
<dbReference type="Pfam" id="PF01833">
    <property type="entry name" value="TIG"/>
    <property type="match status" value="42"/>
</dbReference>
<feature type="chain" id="PRO_5003290812" description="IPT/TIG domain-containing protein" evidence="1">
    <location>
        <begin position="30"/>
        <end position="6350"/>
    </location>
</feature>
<dbReference type="eggNOG" id="KOG3610">
    <property type="taxonomic scope" value="Eukaryota"/>
</dbReference>
<feature type="domain" description="IPT/TIG" evidence="2">
    <location>
        <begin position="737"/>
        <end position="826"/>
    </location>
</feature>
<feature type="domain" description="IPT/TIG" evidence="2">
    <location>
        <begin position="2413"/>
        <end position="2497"/>
    </location>
</feature>
<dbReference type="Proteomes" id="UP000007799">
    <property type="component" value="Unassembled WGS sequence"/>
</dbReference>
<feature type="domain" description="IPT/TIG" evidence="2">
    <location>
        <begin position="5718"/>
        <end position="5804"/>
    </location>
</feature>
<feature type="domain" description="IPT/TIG" evidence="2">
    <location>
        <begin position="36"/>
        <end position="122"/>
    </location>
</feature>
<dbReference type="InterPro" id="IPR002909">
    <property type="entry name" value="IPT_dom"/>
</dbReference>
<feature type="domain" description="IPT/TIG" evidence="2">
    <location>
        <begin position="5806"/>
        <end position="5891"/>
    </location>
</feature>
<feature type="domain" description="IPT/TIG" evidence="2">
    <location>
        <begin position="124"/>
        <end position="208"/>
    </location>
</feature>
<evidence type="ECO:0000259" key="2">
    <source>
        <dbReference type="SMART" id="SM00429"/>
    </source>
</evidence>
<evidence type="ECO:0000313" key="4">
    <source>
        <dbReference type="Proteomes" id="UP000007799"/>
    </source>
</evidence>
<feature type="domain" description="IPT/TIG" evidence="2">
    <location>
        <begin position="2586"/>
        <end position="2674"/>
    </location>
</feature>
<dbReference type="CDD" id="cd00102">
    <property type="entry name" value="IPT"/>
    <property type="match status" value="10"/>
</dbReference>
<dbReference type="InterPro" id="IPR014756">
    <property type="entry name" value="Ig_E-set"/>
</dbReference>